<feature type="domain" description="AB hydrolase-1" evidence="2">
    <location>
        <begin position="21"/>
        <end position="127"/>
    </location>
</feature>
<feature type="region of interest" description="Disordered" evidence="1">
    <location>
        <begin position="257"/>
        <end position="293"/>
    </location>
</feature>
<dbReference type="InterPro" id="IPR000073">
    <property type="entry name" value="AB_hydrolase_1"/>
</dbReference>
<comment type="caution">
    <text evidence="3">The sequence shown here is derived from an EMBL/GenBank/DDBJ whole genome shotgun (WGS) entry which is preliminary data.</text>
</comment>
<organism evidence="3 4">
    <name type="scientific">Cohnella soli</name>
    <dbReference type="NCBI Taxonomy" id="425005"/>
    <lineage>
        <taxon>Bacteria</taxon>
        <taxon>Bacillati</taxon>
        <taxon>Bacillota</taxon>
        <taxon>Bacilli</taxon>
        <taxon>Bacillales</taxon>
        <taxon>Paenibacillaceae</taxon>
        <taxon>Cohnella</taxon>
    </lineage>
</organism>
<dbReference type="Gene3D" id="3.40.50.1820">
    <property type="entry name" value="alpha/beta hydrolase"/>
    <property type="match status" value="1"/>
</dbReference>
<protein>
    <submittedName>
        <fullName evidence="3">Alpha/beta fold hydrolase</fullName>
    </submittedName>
</protein>
<name>A0ABW0HZ68_9BACL</name>
<feature type="compositionally biased region" description="Acidic residues" evidence="1">
    <location>
        <begin position="282"/>
        <end position="293"/>
    </location>
</feature>
<dbReference type="SUPFAM" id="SSF53474">
    <property type="entry name" value="alpha/beta-Hydrolases"/>
    <property type="match status" value="1"/>
</dbReference>
<evidence type="ECO:0000313" key="4">
    <source>
        <dbReference type="Proteomes" id="UP001596113"/>
    </source>
</evidence>
<dbReference type="PANTHER" id="PTHR43194:SF2">
    <property type="entry name" value="PEROXISOMAL MEMBRANE PROTEIN LPX1"/>
    <property type="match status" value="1"/>
</dbReference>
<gene>
    <name evidence="3" type="ORF">ACFPOF_22835</name>
</gene>
<accession>A0ABW0HZ68</accession>
<dbReference type="RefSeq" id="WP_378136948.1">
    <property type="nucleotide sequence ID" value="NZ_JBHSMI010000029.1"/>
</dbReference>
<dbReference type="GO" id="GO:0016787">
    <property type="term" value="F:hydrolase activity"/>
    <property type="evidence" value="ECO:0007669"/>
    <property type="project" value="UniProtKB-KW"/>
</dbReference>
<proteinExistence type="predicted"/>
<keyword evidence="4" id="KW-1185">Reference proteome</keyword>
<evidence type="ECO:0000259" key="2">
    <source>
        <dbReference type="Pfam" id="PF00561"/>
    </source>
</evidence>
<dbReference type="InterPro" id="IPR029058">
    <property type="entry name" value="AB_hydrolase_fold"/>
</dbReference>
<reference evidence="4" key="1">
    <citation type="journal article" date="2019" name="Int. J. Syst. Evol. Microbiol.">
        <title>The Global Catalogue of Microorganisms (GCM) 10K type strain sequencing project: providing services to taxonomists for standard genome sequencing and annotation.</title>
        <authorList>
            <consortium name="The Broad Institute Genomics Platform"/>
            <consortium name="The Broad Institute Genome Sequencing Center for Infectious Disease"/>
            <person name="Wu L."/>
            <person name="Ma J."/>
        </authorList>
    </citation>
    <scope>NUCLEOTIDE SEQUENCE [LARGE SCALE GENOMIC DNA]</scope>
    <source>
        <strain evidence="4">CGMCC 1.18575</strain>
    </source>
</reference>
<sequence>MPLIHVNGVELHYHLQGTGAPIVFLHPPCLGSRVFTYLRNDLSRDHRTLLFDHRGHGRSGTSQARITIALLAEDTRRLLDALDIGQAYLCAYSLGSLVALQALLTHPDRFIGGVLLGGLSEATGWQTRMRLKLGMAAEKIGARDLISLPLSWTHADNHEAFYRLRGEIRSGDMRKWREYTESALAFSTTGRLKEILQPMLLVCGQRDTEFKAYMHTLQHELPNFSAAYMTGVKRTLPIHAAGPLGTYIRSWVSKQEDRQRRARRRREDDAADRFAFAGSFEQDGEDADGPLYH</sequence>
<dbReference type="Proteomes" id="UP001596113">
    <property type="component" value="Unassembled WGS sequence"/>
</dbReference>
<dbReference type="PANTHER" id="PTHR43194">
    <property type="entry name" value="HYDROLASE ALPHA/BETA FOLD FAMILY"/>
    <property type="match status" value="1"/>
</dbReference>
<evidence type="ECO:0000256" key="1">
    <source>
        <dbReference type="SAM" id="MobiDB-lite"/>
    </source>
</evidence>
<keyword evidence="3" id="KW-0378">Hydrolase</keyword>
<evidence type="ECO:0000313" key="3">
    <source>
        <dbReference type="EMBL" id="MFC5405590.1"/>
    </source>
</evidence>
<dbReference type="Pfam" id="PF00561">
    <property type="entry name" value="Abhydrolase_1"/>
    <property type="match status" value="1"/>
</dbReference>
<dbReference type="EMBL" id="JBHSMI010000029">
    <property type="protein sequence ID" value="MFC5405590.1"/>
    <property type="molecule type" value="Genomic_DNA"/>
</dbReference>
<feature type="compositionally biased region" description="Basic and acidic residues" evidence="1">
    <location>
        <begin position="257"/>
        <end position="272"/>
    </location>
</feature>
<dbReference type="InterPro" id="IPR050228">
    <property type="entry name" value="Carboxylesterase_BioH"/>
</dbReference>